<dbReference type="RefSeq" id="WP_101467985.1">
    <property type="nucleotide sequence ID" value="NZ_JBFALA010000003.1"/>
</dbReference>
<dbReference type="PROSITE" id="PS51186">
    <property type="entry name" value="GNAT"/>
    <property type="match status" value="1"/>
</dbReference>
<dbReference type="PANTHER" id="PTHR43233">
    <property type="entry name" value="FAMILY N-ACETYLTRANSFERASE, PUTATIVE (AFU_ORTHOLOGUE AFUA_6G03350)-RELATED"/>
    <property type="match status" value="1"/>
</dbReference>
<gene>
    <name evidence="2" type="ORF">ATK86_6911</name>
</gene>
<evidence type="ECO:0000313" key="2">
    <source>
        <dbReference type="EMBL" id="PKV82423.1"/>
    </source>
</evidence>
<dbReference type="GO" id="GO:0016747">
    <property type="term" value="F:acyltransferase activity, transferring groups other than amino-acyl groups"/>
    <property type="evidence" value="ECO:0007669"/>
    <property type="project" value="InterPro"/>
</dbReference>
<protein>
    <submittedName>
        <fullName evidence="2">N-acetylglutamate synthase-like GNAT family acetyltransferase</fullName>
    </submittedName>
</protein>
<proteinExistence type="predicted"/>
<dbReference type="SUPFAM" id="SSF55729">
    <property type="entry name" value="Acyl-CoA N-acyltransferases (Nat)"/>
    <property type="match status" value="1"/>
</dbReference>
<keyword evidence="3" id="KW-1185">Reference proteome</keyword>
<comment type="caution">
    <text evidence="2">The sequence shown here is derived from an EMBL/GenBank/DDBJ whole genome shotgun (WGS) entry which is preliminary data.</text>
</comment>
<dbReference type="Pfam" id="PF00583">
    <property type="entry name" value="Acetyltransf_1"/>
    <property type="match status" value="1"/>
</dbReference>
<dbReference type="AlphaFoldDB" id="A0A2N3VLC7"/>
<sequence length="138" mass="15787">MIEISTDPAAVDLDWLHHRLSTDAYWALGRSRERVERLVANSLPYSVFRDGSQIAFARLVTDRTTFAWLADVYVDRPQRGQGVGKLLLDRIMADADSWGLRRMALATGDAHDLYRTYGFTPHPKPDLWMEKNWPSNPA</sequence>
<dbReference type="InterPro" id="IPR016181">
    <property type="entry name" value="Acyl_CoA_acyltransferase"/>
</dbReference>
<evidence type="ECO:0000259" key="1">
    <source>
        <dbReference type="PROSITE" id="PS51186"/>
    </source>
</evidence>
<keyword evidence="2" id="KW-0808">Transferase</keyword>
<dbReference type="OrthoDB" id="3216107at2"/>
<dbReference type="CDD" id="cd04301">
    <property type="entry name" value="NAT_SF"/>
    <property type="match status" value="1"/>
</dbReference>
<accession>A0A2N3VLC7</accession>
<dbReference type="Gene3D" id="3.40.630.30">
    <property type="match status" value="1"/>
</dbReference>
<name>A0A2N3VLC7_9NOCA</name>
<evidence type="ECO:0000313" key="3">
    <source>
        <dbReference type="Proteomes" id="UP000233766"/>
    </source>
</evidence>
<dbReference type="Proteomes" id="UP000233766">
    <property type="component" value="Unassembled WGS sequence"/>
</dbReference>
<dbReference type="InterPro" id="IPR053144">
    <property type="entry name" value="Acetyltransferase_Butenolide"/>
</dbReference>
<organism evidence="2 3">
    <name type="scientific">Nocardia fluminea</name>
    <dbReference type="NCBI Taxonomy" id="134984"/>
    <lineage>
        <taxon>Bacteria</taxon>
        <taxon>Bacillati</taxon>
        <taxon>Actinomycetota</taxon>
        <taxon>Actinomycetes</taxon>
        <taxon>Mycobacteriales</taxon>
        <taxon>Nocardiaceae</taxon>
        <taxon>Nocardia</taxon>
    </lineage>
</organism>
<dbReference type="InterPro" id="IPR000182">
    <property type="entry name" value="GNAT_dom"/>
</dbReference>
<feature type="domain" description="N-acetyltransferase" evidence="1">
    <location>
        <begin position="2"/>
        <end position="134"/>
    </location>
</feature>
<dbReference type="EMBL" id="PJMW01000002">
    <property type="protein sequence ID" value="PKV82423.1"/>
    <property type="molecule type" value="Genomic_DNA"/>
</dbReference>
<reference evidence="2 3" key="1">
    <citation type="submission" date="2017-12" db="EMBL/GenBank/DDBJ databases">
        <title>Sequencing the genomes of 1000 Actinobacteria strains.</title>
        <authorList>
            <person name="Klenk H.-P."/>
        </authorList>
    </citation>
    <scope>NUCLEOTIDE SEQUENCE [LARGE SCALE GENOMIC DNA]</scope>
    <source>
        <strain evidence="2 3">DSM 44489</strain>
    </source>
</reference>
<dbReference type="PANTHER" id="PTHR43233:SF1">
    <property type="entry name" value="FAMILY N-ACETYLTRANSFERASE, PUTATIVE (AFU_ORTHOLOGUE AFUA_6G03350)-RELATED"/>
    <property type="match status" value="1"/>
</dbReference>